<reference evidence="4 5" key="1">
    <citation type="submission" date="2016-02" db="EMBL/GenBank/DDBJ databases">
        <title>Genome analysis of coral dinoflagellate symbionts highlights evolutionary adaptations to a symbiotic lifestyle.</title>
        <authorList>
            <person name="Aranda M."/>
            <person name="Li Y."/>
            <person name="Liew Y.J."/>
            <person name="Baumgarten S."/>
            <person name="Simakov O."/>
            <person name="Wilson M."/>
            <person name="Piel J."/>
            <person name="Ashoor H."/>
            <person name="Bougouffa S."/>
            <person name="Bajic V.B."/>
            <person name="Ryu T."/>
            <person name="Ravasi T."/>
            <person name="Bayer T."/>
            <person name="Micklem G."/>
            <person name="Kim H."/>
            <person name="Bhak J."/>
            <person name="Lajeunesse T.C."/>
            <person name="Voolstra C.R."/>
        </authorList>
    </citation>
    <scope>NUCLEOTIDE SEQUENCE [LARGE SCALE GENOMIC DNA]</scope>
    <source>
        <strain evidence="4 5">CCMP2467</strain>
    </source>
</reference>
<dbReference type="Proteomes" id="UP000186817">
    <property type="component" value="Unassembled WGS sequence"/>
</dbReference>
<feature type="region of interest" description="Disordered" evidence="2">
    <location>
        <begin position="242"/>
        <end position="288"/>
    </location>
</feature>
<feature type="region of interest" description="Disordered" evidence="2">
    <location>
        <begin position="69"/>
        <end position="98"/>
    </location>
</feature>
<sequence>MEFRSEDSVRETRKNRGNGANVATRLPFGLPMQQKRHVSSAPKEPWKASTRPSLELSDAILPSLAKQAAGIGAWVPKQQTGSREKSRNEHEDSLPQIEEIANRIADRYAGGLKKLNQVQREWRQKHDALVRRRLQSSHEDLHQLKEETRPSALRGGSQSARGPMSDEERAVQSERAASHRSVRSGNTPRRNPKKKKKKFELMEEVEVTEPEEEFEREQSIHDILKSGFSDLFHAKRDDIAQAKPRELEDFDSPTQSRGLGQGDSSKYEELQVMSPLSDTEKASSAEEVLDENQADPFRIIGDEADLAVLAAVDWAMVVAAGEADTEPPMSPMSVRQVSTNDGASLPGEDSQELQRYSSKRSVPYRPEAAVRHTRNPSHKRTATWQRQKPVEDRGDEERHGRELSFATCSELAKKHRLTVVQVRETLEEYLLLDKNKDGRLSFDEFEQAIRDRCAIPVGQVVPPHLLNFNWNKADRDGNAEICFEEFLLWSTEHAFTEELVVHDPQERYLRELARKHNFTLDEVDRCHKTFSASDANRNGSIEETEFRHCVASLWKCDLEDISPTRLRQFWLEADKARMGKLSFEVFLVWYMRPGRSRERWRGLRETLDQSQFWPRKVNFILTAYSPLKLQSDIRSLLEPVGPQLCIRLLCCAWLLQSALSCDWMALHDLHLLLCGLGLPCEWSMVLVIRQLVSFSINIFPPPSVHWLRDLLDGVVKPWEQPSRPPRAHDLERLREWLQRNLSEEVWPWKQLAGTTPFYDDTLSKKHQMKYAGKTVKVATWVLLTRELFAEKAEGQPFQPRAEVLSLRGKAKLRGDRLNQVWMLPLLLAEPLRRRKPEITTGCWSGLALTEVHMQDPRNSNNTSGFVAELRFPELSLDRWWIHSQRGLSSSMGGSKWVQLDARLDAASGVYSGQWFSALAAAGSTTPQTVDPWGRGSKRALDCTAFTLADSRASFISMISEEAPSKGLIELFGLASTRHEDNTVLRCFYLARCLADIRSSQRPAEGAELTQPGRSPQVKQQSSGPWPATGQNRPRILSPRLHLPWMFFQGEDCEGGAFTPLDRAVPLSGDFYREQDDVTRGLVLSEDVLGETSYFKEEETPEHMKSAYAFASTAQASQKLAGCAARPAFQNSDRPPEYAQDITEATSVFLEDPQQAEDAELWQLVELRLRHAHRLCYVALAFARPRIEEALSLPGGCRMCFGIDVRLKQTFAPGSSRRVASCGIIGDGQCDVPLDLGLGDMVTPVP</sequence>
<organism evidence="4 5">
    <name type="scientific">Symbiodinium microadriaticum</name>
    <name type="common">Dinoflagellate</name>
    <name type="synonym">Zooxanthella microadriatica</name>
    <dbReference type="NCBI Taxonomy" id="2951"/>
    <lineage>
        <taxon>Eukaryota</taxon>
        <taxon>Sar</taxon>
        <taxon>Alveolata</taxon>
        <taxon>Dinophyceae</taxon>
        <taxon>Suessiales</taxon>
        <taxon>Symbiodiniaceae</taxon>
        <taxon>Symbiodinium</taxon>
    </lineage>
</organism>
<dbReference type="Pfam" id="PF13202">
    <property type="entry name" value="EF-hand_5"/>
    <property type="match status" value="1"/>
</dbReference>
<feature type="compositionally biased region" description="Basic and acidic residues" evidence="2">
    <location>
        <begin position="1"/>
        <end position="14"/>
    </location>
</feature>
<dbReference type="InterPro" id="IPR002048">
    <property type="entry name" value="EF_hand_dom"/>
</dbReference>
<accession>A0A1Q9DCW2</accession>
<feature type="compositionally biased region" description="Basic and acidic residues" evidence="2">
    <location>
        <begin position="388"/>
        <end position="398"/>
    </location>
</feature>
<dbReference type="InterPro" id="IPR011992">
    <property type="entry name" value="EF-hand-dom_pair"/>
</dbReference>
<gene>
    <name evidence="4" type="ORF">AK812_SmicGene25130</name>
</gene>
<feature type="region of interest" description="Disordered" evidence="2">
    <location>
        <begin position="135"/>
        <end position="218"/>
    </location>
</feature>
<dbReference type="PROSITE" id="PS00018">
    <property type="entry name" value="EF_HAND_1"/>
    <property type="match status" value="2"/>
</dbReference>
<evidence type="ECO:0000313" key="5">
    <source>
        <dbReference type="Proteomes" id="UP000186817"/>
    </source>
</evidence>
<dbReference type="OrthoDB" id="26525at2759"/>
<evidence type="ECO:0000256" key="2">
    <source>
        <dbReference type="SAM" id="MobiDB-lite"/>
    </source>
</evidence>
<dbReference type="SUPFAM" id="SSF47473">
    <property type="entry name" value="EF-hand"/>
    <property type="match status" value="1"/>
</dbReference>
<evidence type="ECO:0000259" key="3">
    <source>
        <dbReference type="PROSITE" id="PS50222"/>
    </source>
</evidence>
<feature type="region of interest" description="Disordered" evidence="2">
    <location>
        <begin position="1003"/>
        <end position="1032"/>
    </location>
</feature>
<keyword evidence="1" id="KW-0106">Calcium</keyword>
<feature type="compositionally biased region" description="Polar residues" evidence="2">
    <location>
        <begin position="252"/>
        <end position="264"/>
    </location>
</feature>
<feature type="compositionally biased region" description="Basic and acidic residues" evidence="2">
    <location>
        <begin position="82"/>
        <end position="93"/>
    </location>
</feature>
<dbReference type="EMBL" id="LSRX01000597">
    <property type="protein sequence ID" value="OLP92999.1"/>
    <property type="molecule type" value="Genomic_DNA"/>
</dbReference>
<keyword evidence="5" id="KW-1185">Reference proteome</keyword>
<dbReference type="InterPro" id="IPR018247">
    <property type="entry name" value="EF_Hand_1_Ca_BS"/>
</dbReference>
<dbReference type="SMART" id="SM00054">
    <property type="entry name" value="EFh"/>
    <property type="match status" value="4"/>
</dbReference>
<feature type="compositionally biased region" description="Acidic residues" evidence="2">
    <location>
        <begin position="202"/>
        <end position="215"/>
    </location>
</feature>
<feature type="compositionally biased region" description="Polar residues" evidence="2">
    <location>
        <begin position="1011"/>
        <end position="1031"/>
    </location>
</feature>
<dbReference type="GO" id="GO:0005509">
    <property type="term" value="F:calcium ion binding"/>
    <property type="evidence" value="ECO:0007669"/>
    <property type="project" value="InterPro"/>
</dbReference>
<name>A0A1Q9DCW2_SYMMI</name>
<comment type="caution">
    <text evidence="4">The sequence shown here is derived from an EMBL/GenBank/DDBJ whole genome shotgun (WGS) entry which is preliminary data.</text>
</comment>
<proteinExistence type="predicted"/>
<feature type="compositionally biased region" description="Polar residues" evidence="2">
    <location>
        <begin position="333"/>
        <end position="342"/>
    </location>
</feature>
<feature type="compositionally biased region" description="Basic and acidic residues" evidence="2">
    <location>
        <begin position="135"/>
        <end position="149"/>
    </location>
</feature>
<evidence type="ECO:0000256" key="1">
    <source>
        <dbReference type="ARBA" id="ARBA00022837"/>
    </source>
</evidence>
<protein>
    <recommendedName>
        <fullName evidence="3">EF-hand domain-containing protein</fullName>
    </recommendedName>
</protein>
<feature type="region of interest" description="Disordered" evidence="2">
    <location>
        <begin position="1"/>
        <end position="51"/>
    </location>
</feature>
<feature type="region of interest" description="Disordered" evidence="2">
    <location>
        <begin position="324"/>
        <end position="398"/>
    </location>
</feature>
<dbReference type="CDD" id="cd00051">
    <property type="entry name" value="EFh"/>
    <property type="match status" value="1"/>
</dbReference>
<feature type="compositionally biased region" description="Basic residues" evidence="2">
    <location>
        <begin position="371"/>
        <end position="381"/>
    </location>
</feature>
<feature type="domain" description="EF-hand" evidence="3">
    <location>
        <begin position="420"/>
        <end position="455"/>
    </location>
</feature>
<evidence type="ECO:0000313" key="4">
    <source>
        <dbReference type="EMBL" id="OLP92999.1"/>
    </source>
</evidence>
<feature type="domain" description="EF-hand" evidence="3">
    <location>
        <begin position="521"/>
        <end position="556"/>
    </location>
</feature>
<dbReference type="Gene3D" id="1.10.238.10">
    <property type="entry name" value="EF-hand"/>
    <property type="match status" value="2"/>
</dbReference>
<dbReference type="AlphaFoldDB" id="A0A1Q9DCW2"/>
<dbReference type="PROSITE" id="PS50222">
    <property type="entry name" value="EF_HAND_2"/>
    <property type="match status" value="2"/>
</dbReference>